<evidence type="ECO:0000313" key="3">
    <source>
        <dbReference type="Proteomes" id="UP000006250"/>
    </source>
</evidence>
<organism evidence="2 3">
    <name type="scientific">Solidesulfovibrio fructosivorans JJ]</name>
    <dbReference type="NCBI Taxonomy" id="596151"/>
    <lineage>
        <taxon>Bacteria</taxon>
        <taxon>Pseudomonadati</taxon>
        <taxon>Thermodesulfobacteriota</taxon>
        <taxon>Desulfovibrionia</taxon>
        <taxon>Desulfovibrionales</taxon>
        <taxon>Desulfovibrionaceae</taxon>
        <taxon>Solidesulfovibrio</taxon>
    </lineage>
</organism>
<dbReference type="RefSeq" id="WP_005993483.1">
    <property type="nucleotide sequence ID" value="NZ_AECZ01000011.1"/>
</dbReference>
<comment type="caution">
    <text evidence="2">The sequence shown here is derived from an EMBL/GenBank/DDBJ whole genome shotgun (WGS) entry which is preliminary data.</text>
</comment>
<keyword evidence="3" id="KW-1185">Reference proteome</keyword>
<feature type="chain" id="PRO_5003147988" description="Transporter" evidence="1">
    <location>
        <begin position="29"/>
        <end position="283"/>
    </location>
</feature>
<dbReference type="EMBL" id="AECZ01000011">
    <property type="protein sequence ID" value="EFL51308.1"/>
    <property type="molecule type" value="Genomic_DNA"/>
</dbReference>
<dbReference type="STRING" id="596151.DesfrDRAFT_2010"/>
<dbReference type="PROSITE" id="PS51257">
    <property type="entry name" value="PROKAR_LIPOPROTEIN"/>
    <property type="match status" value="1"/>
</dbReference>
<gene>
    <name evidence="2" type="ORF">DesfrDRAFT_2010</name>
</gene>
<evidence type="ECO:0000313" key="2">
    <source>
        <dbReference type="EMBL" id="EFL51308.1"/>
    </source>
</evidence>
<dbReference type="OrthoDB" id="5446373at2"/>
<dbReference type="Proteomes" id="UP000006250">
    <property type="component" value="Unassembled WGS sequence"/>
</dbReference>
<proteinExistence type="predicted"/>
<keyword evidence="1" id="KW-0732">Signal</keyword>
<protein>
    <recommendedName>
        <fullName evidence="4">Transporter</fullName>
    </recommendedName>
</protein>
<dbReference type="eggNOG" id="ENOG50317SH">
    <property type="taxonomic scope" value="Bacteria"/>
</dbReference>
<reference evidence="2 3" key="1">
    <citation type="submission" date="2010-08" db="EMBL/GenBank/DDBJ databases">
        <title>The draft genome of Desulfovibrio fructosovorans JJ.</title>
        <authorList>
            <consortium name="US DOE Joint Genome Institute (JGI-PGF)"/>
            <person name="Lucas S."/>
            <person name="Copeland A."/>
            <person name="Lapidus A."/>
            <person name="Cheng J.-F."/>
            <person name="Bruce D."/>
            <person name="Goodwin L."/>
            <person name="Pitluck S."/>
            <person name="Land M.L."/>
            <person name="Hauser L."/>
            <person name="Chang Y.-J."/>
            <person name="Jeffries C."/>
            <person name="Wall J.D."/>
            <person name="Stahl D.A."/>
            <person name="Arkin A.P."/>
            <person name="Dehal P."/>
            <person name="Stolyar S.M."/>
            <person name="Hazen T.C."/>
            <person name="Woyke T.J."/>
        </authorList>
    </citation>
    <scope>NUCLEOTIDE SEQUENCE [LARGE SCALE GENOMIC DNA]</scope>
    <source>
        <strain evidence="2 3">JJ</strain>
    </source>
</reference>
<name>E1JWL1_SOLFR</name>
<evidence type="ECO:0008006" key="4">
    <source>
        <dbReference type="Google" id="ProtNLM"/>
    </source>
</evidence>
<accession>E1JWL1</accession>
<sequence precursor="true">MTGTGRRILAAASLVWTLVAATACPALADERLEIAAVYRSLGYRDLGEPRCSNPSAGILPEYGGWTRNWSETRAYVALSWRLLDSRHLVVAPGFHLGTSTGRFEAKNVGIGYYEAWETRPALLWGPSVRLILRREPGHGGFLLARYELFIASAPEAREDVASASGTGTPPSQRDATFSWRSHEATLALGYDWGRVTVAAGAALTAFRLDKRLSHHIDPSGARGTALAAILALNAWPGQYGYEPKSLVAPYLAVAFRPVSRLRLAAELRPSAQPDCSLSLSVSF</sequence>
<evidence type="ECO:0000256" key="1">
    <source>
        <dbReference type="SAM" id="SignalP"/>
    </source>
</evidence>
<dbReference type="AlphaFoldDB" id="E1JWL1"/>
<feature type="signal peptide" evidence="1">
    <location>
        <begin position="1"/>
        <end position="28"/>
    </location>
</feature>